<gene>
    <name evidence="1" type="ORF">H4W79_002081</name>
</gene>
<comment type="caution">
    <text evidence="1">The sequence shown here is derived from an EMBL/GenBank/DDBJ whole genome shotgun (WGS) entry which is preliminary data.</text>
</comment>
<evidence type="ECO:0000313" key="1">
    <source>
        <dbReference type="EMBL" id="MBE1457867.1"/>
    </source>
</evidence>
<accession>A0ABR9HFR2</accession>
<sequence>MVTHEERGLANRGFRGLGELEKAMRSHLRSVQKRTDLLRGFIDSVGLEPSPFPSTA</sequence>
<dbReference type="EMBL" id="JADBDY010000001">
    <property type="protein sequence ID" value="MBE1457867.1"/>
    <property type="molecule type" value="Genomic_DNA"/>
</dbReference>
<evidence type="ECO:0000313" key="2">
    <source>
        <dbReference type="Proteomes" id="UP000598217"/>
    </source>
</evidence>
<keyword evidence="2" id="KW-1185">Reference proteome</keyword>
<reference evidence="1 2" key="1">
    <citation type="submission" date="2020-10" db="EMBL/GenBank/DDBJ databases">
        <title>Sequencing the genomes of 1000 actinobacteria strains.</title>
        <authorList>
            <person name="Klenk H.-P."/>
        </authorList>
    </citation>
    <scope>NUCLEOTIDE SEQUENCE [LARGE SCALE GENOMIC DNA]</scope>
    <source>
        <strain evidence="1 2">DSM 45157</strain>
    </source>
</reference>
<evidence type="ECO:0008006" key="3">
    <source>
        <dbReference type="Google" id="ProtNLM"/>
    </source>
</evidence>
<protein>
    <recommendedName>
        <fullName evidence="3">Transposase</fullName>
    </recommendedName>
</protein>
<organism evidence="1 2">
    <name type="scientific">Nocardiopsis terrae</name>
    <dbReference type="NCBI Taxonomy" id="372655"/>
    <lineage>
        <taxon>Bacteria</taxon>
        <taxon>Bacillati</taxon>
        <taxon>Actinomycetota</taxon>
        <taxon>Actinomycetes</taxon>
        <taxon>Streptosporangiales</taxon>
        <taxon>Nocardiopsidaceae</taxon>
        <taxon>Nocardiopsis</taxon>
    </lineage>
</organism>
<name>A0ABR9HFR2_9ACTN</name>
<dbReference type="Proteomes" id="UP000598217">
    <property type="component" value="Unassembled WGS sequence"/>
</dbReference>
<proteinExistence type="predicted"/>